<reference evidence="4" key="1">
    <citation type="submission" date="2015-12" db="EMBL/GenBank/DDBJ databases">
        <title>De novo transcriptome assembly of four potential Pierce s Disease insect vectors from Arizona vineyards.</title>
        <authorList>
            <person name="Tassone E.E."/>
        </authorList>
    </citation>
    <scope>NUCLEOTIDE SEQUENCE</scope>
</reference>
<dbReference type="PANTHER" id="PTHR24256">
    <property type="entry name" value="TRYPTASE-RELATED"/>
    <property type="match status" value="1"/>
</dbReference>
<dbReference type="EMBL" id="GEDC01014691">
    <property type="protein sequence ID" value="JAS22607.1"/>
    <property type="molecule type" value="Transcribed_RNA"/>
</dbReference>
<evidence type="ECO:0000259" key="3">
    <source>
        <dbReference type="PROSITE" id="PS50240"/>
    </source>
</evidence>
<dbReference type="SMART" id="SM00020">
    <property type="entry name" value="Tryp_SPc"/>
    <property type="match status" value="1"/>
</dbReference>
<dbReference type="Pfam" id="PF00089">
    <property type="entry name" value="Trypsin"/>
    <property type="match status" value="1"/>
</dbReference>
<dbReference type="InterPro" id="IPR051487">
    <property type="entry name" value="Ser/Thr_Proteases_Immune/Dev"/>
</dbReference>
<comment type="similarity">
    <text evidence="2">Belongs to the peptidase S1 family. CLIP subfamily.</text>
</comment>
<evidence type="ECO:0000313" key="4">
    <source>
        <dbReference type="EMBL" id="JAS22607.1"/>
    </source>
</evidence>
<evidence type="ECO:0000256" key="2">
    <source>
        <dbReference type="ARBA" id="ARBA00024195"/>
    </source>
</evidence>
<sequence>YERKNLKFIMVPFRLIFTLGLFSVIMDQSYEISIRPEVNSTSKMNTKSESNQTERKLNLKGRRRKEISEKFPYMASITYKHDPNKICSATILNPIYLLTAAHCLTSCTCRTRGCTCNDYPAVDSAVFVGHPRAKKGKEAVIKQVYIHPKFKQRYFIRECRNDYDIAVIELKDSLMFDNTTSFIHLPSTLEKNKSLIFSYARNRKECLILGWPERGRKLLQITKVEISRHKNCEEGLVQSVCPATQICGVLQDNFNGGSGGPIVCDGKQVGVTSRVSPSGRVVSTRTDVSSKWVEDIWVLAQGDRFHPNESADYLMYDTYKRKHTVSHASHCKLNRLLLGIIVQIILVVFIFNI</sequence>
<name>A0A1B6DA79_9HEMI</name>
<dbReference type="AlphaFoldDB" id="A0A1B6DA79"/>
<dbReference type="InterPro" id="IPR018114">
    <property type="entry name" value="TRYPSIN_HIS"/>
</dbReference>
<keyword evidence="1" id="KW-1015">Disulfide bond</keyword>
<dbReference type="GO" id="GO:0004252">
    <property type="term" value="F:serine-type endopeptidase activity"/>
    <property type="evidence" value="ECO:0007669"/>
    <property type="project" value="InterPro"/>
</dbReference>
<dbReference type="InterPro" id="IPR043504">
    <property type="entry name" value="Peptidase_S1_PA_chymotrypsin"/>
</dbReference>
<dbReference type="PROSITE" id="PS50240">
    <property type="entry name" value="TRYPSIN_DOM"/>
    <property type="match status" value="1"/>
</dbReference>
<proteinExistence type="inferred from homology"/>
<gene>
    <name evidence="4" type="ORF">g.3371</name>
</gene>
<feature type="non-terminal residue" evidence="4">
    <location>
        <position position="1"/>
    </location>
</feature>
<dbReference type="PROSITE" id="PS00134">
    <property type="entry name" value="TRYPSIN_HIS"/>
    <property type="match status" value="1"/>
</dbReference>
<evidence type="ECO:0000256" key="1">
    <source>
        <dbReference type="ARBA" id="ARBA00023157"/>
    </source>
</evidence>
<feature type="domain" description="Peptidase S1" evidence="3">
    <location>
        <begin position="59"/>
        <end position="298"/>
    </location>
</feature>
<dbReference type="GO" id="GO:0006508">
    <property type="term" value="P:proteolysis"/>
    <property type="evidence" value="ECO:0007669"/>
    <property type="project" value="InterPro"/>
</dbReference>
<dbReference type="InterPro" id="IPR009003">
    <property type="entry name" value="Peptidase_S1_PA"/>
</dbReference>
<dbReference type="PRINTS" id="PR00722">
    <property type="entry name" value="CHYMOTRYPSIN"/>
</dbReference>
<protein>
    <recommendedName>
        <fullName evidence="3">Peptidase S1 domain-containing protein</fullName>
    </recommendedName>
</protein>
<organism evidence="4">
    <name type="scientific">Clastoptera arizonana</name>
    <name type="common">Arizona spittle bug</name>
    <dbReference type="NCBI Taxonomy" id="38151"/>
    <lineage>
        <taxon>Eukaryota</taxon>
        <taxon>Metazoa</taxon>
        <taxon>Ecdysozoa</taxon>
        <taxon>Arthropoda</taxon>
        <taxon>Hexapoda</taxon>
        <taxon>Insecta</taxon>
        <taxon>Pterygota</taxon>
        <taxon>Neoptera</taxon>
        <taxon>Paraneoptera</taxon>
        <taxon>Hemiptera</taxon>
        <taxon>Auchenorrhyncha</taxon>
        <taxon>Cercopoidea</taxon>
        <taxon>Clastopteridae</taxon>
        <taxon>Clastoptera</taxon>
    </lineage>
</organism>
<dbReference type="SUPFAM" id="SSF50494">
    <property type="entry name" value="Trypsin-like serine proteases"/>
    <property type="match status" value="1"/>
</dbReference>
<dbReference type="InterPro" id="IPR001254">
    <property type="entry name" value="Trypsin_dom"/>
</dbReference>
<dbReference type="Gene3D" id="2.40.10.10">
    <property type="entry name" value="Trypsin-like serine proteases"/>
    <property type="match status" value="1"/>
</dbReference>
<accession>A0A1B6DA79</accession>
<dbReference type="InterPro" id="IPR001314">
    <property type="entry name" value="Peptidase_S1A"/>
</dbReference>